<evidence type="ECO:0000259" key="1">
    <source>
        <dbReference type="PROSITE" id="PS50125"/>
    </source>
</evidence>
<evidence type="ECO:0000313" key="2">
    <source>
        <dbReference type="EMBL" id="QEG21157.1"/>
    </source>
</evidence>
<dbReference type="CDD" id="cd00060">
    <property type="entry name" value="FHA"/>
    <property type="match status" value="1"/>
</dbReference>
<proteinExistence type="predicted"/>
<organism evidence="2 3">
    <name type="scientific">Mariniblastus fucicola</name>
    <dbReference type="NCBI Taxonomy" id="980251"/>
    <lineage>
        <taxon>Bacteria</taxon>
        <taxon>Pseudomonadati</taxon>
        <taxon>Planctomycetota</taxon>
        <taxon>Planctomycetia</taxon>
        <taxon>Pirellulales</taxon>
        <taxon>Pirellulaceae</taxon>
        <taxon>Mariniblastus</taxon>
    </lineage>
</organism>
<dbReference type="InterPro" id="IPR029787">
    <property type="entry name" value="Nucleotide_cyclase"/>
</dbReference>
<dbReference type="Pfam" id="PF00211">
    <property type="entry name" value="Guanylate_cyc"/>
    <property type="match status" value="1"/>
</dbReference>
<reference evidence="2 3" key="1">
    <citation type="submission" date="2019-08" db="EMBL/GenBank/DDBJ databases">
        <title>Deep-cultivation of Planctomycetes and their phenomic and genomic characterization uncovers novel biology.</title>
        <authorList>
            <person name="Wiegand S."/>
            <person name="Jogler M."/>
            <person name="Boedeker C."/>
            <person name="Pinto D."/>
            <person name="Vollmers J."/>
            <person name="Rivas-Marin E."/>
            <person name="Kohn T."/>
            <person name="Peeters S.H."/>
            <person name="Heuer A."/>
            <person name="Rast P."/>
            <person name="Oberbeckmann S."/>
            <person name="Bunk B."/>
            <person name="Jeske O."/>
            <person name="Meyerdierks A."/>
            <person name="Storesund J.E."/>
            <person name="Kallscheuer N."/>
            <person name="Luecker S."/>
            <person name="Lage O.M."/>
            <person name="Pohl T."/>
            <person name="Merkel B.J."/>
            <person name="Hornburger P."/>
            <person name="Mueller R.-W."/>
            <person name="Bruemmer F."/>
            <person name="Labrenz M."/>
            <person name="Spormann A.M."/>
            <person name="Op den Camp H."/>
            <person name="Overmann J."/>
            <person name="Amann R."/>
            <person name="Jetten M.S.M."/>
            <person name="Mascher T."/>
            <person name="Medema M.H."/>
            <person name="Devos D.P."/>
            <person name="Kaster A.-K."/>
            <person name="Ovreas L."/>
            <person name="Rohde M."/>
            <person name="Galperin M.Y."/>
            <person name="Jogler C."/>
        </authorList>
    </citation>
    <scope>NUCLEOTIDE SEQUENCE [LARGE SCALE GENOMIC DNA]</scope>
    <source>
        <strain evidence="2 3">FC18</strain>
    </source>
</reference>
<dbReference type="GO" id="GO:0035556">
    <property type="term" value="P:intracellular signal transduction"/>
    <property type="evidence" value="ECO:0007669"/>
    <property type="project" value="InterPro"/>
</dbReference>
<keyword evidence="3" id="KW-1185">Reference proteome</keyword>
<evidence type="ECO:0000313" key="3">
    <source>
        <dbReference type="Proteomes" id="UP000322214"/>
    </source>
</evidence>
<dbReference type="STRING" id="980251.GCA_001642875_01929"/>
<dbReference type="EC" id="4.6.1.1" evidence="2"/>
<dbReference type="KEGG" id="mff:MFFC18_10110"/>
<name>A0A5B9P3K2_9BACT</name>
<keyword evidence="2" id="KW-0456">Lyase</keyword>
<dbReference type="EMBL" id="CP042912">
    <property type="protein sequence ID" value="QEG21157.1"/>
    <property type="molecule type" value="Genomic_DNA"/>
</dbReference>
<dbReference type="Proteomes" id="UP000322214">
    <property type="component" value="Chromosome"/>
</dbReference>
<dbReference type="PANTHER" id="PTHR43081">
    <property type="entry name" value="ADENYLATE CYCLASE, TERMINAL-DIFFERENTIATION SPECIFIC-RELATED"/>
    <property type="match status" value="1"/>
</dbReference>
<feature type="domain" description="Guanylate cyclase" evidence="1">
    <location>
        <begin position="356"/>
        <end position="489"/>
    </location>
</feature>
<dbReference type="InterPro" id="IPR001054">
    <property type="entry name" value="A/G_cyclase"/>
</dbReference>
<dbReference type="SUPFAM" id="SSF49879">
    <property type="entry name" value="SMAD/FHA domain"/>
    <property type="match status" value="1"/>
</dbReference>
<dbReference type="CDD" id="cd07302">
    <property type="entry name" value="CHD"/>
    <property type="match status" value="1"/>
</dbReference>
<dbReference type="AlphaFoldDB" id="A0A5B9P3K2"/>
<dbReference type="InterPro" id="IPR008984">
    <property type="entry name" value="SMAD_FHA_dom_sf"/>
</dbReference>
<dbReference type="SUPFAM" id="SSF55073">
    <property type="entry name" value="Nucleotide cyclase"/>
    <property type="match status" value="1"/>
</dbReference>
<dbReference type="GO" id="GO:0004016">
    <property type="term" value="F:adenylate cyclase activity"/>
    <property type="evidence" value="ECO:0007669"/>
    <property type="project" value="UniProtKB-EC"/>
</dbReference>
<dbReference type="OrthoDB" id="9806704at2"/>
<dbReference type="PANTHER" id="PTHR43081:SF20">
    <property type="entry name" value="TWO-COMPONENT RESPONSE REGULATOR"/>
    <property type="match status" value="1"/>
</dbReference>
<accession>A0A5B9P3K2</accession>
<protein>
    <submittedName>
        <fullName evidence="2">Adenylate cyclase 1</fullName>
        <ecNumber evidence="2">4.6.1.1</ecNumber>
    </submittedName>
</protein>
<dbReference type="GO" id="GO:0006171">
    <property type="term" value="P:cAMP biosynthetic process"/>
    <property type="evidence" value="ECO:0007669"/>
    <property type="project" value="TreeGrafter"/>
</dbReference>
<dbReference type="InterPro" id="IPR050697">
    <property type="entry name" value="Adenylyl/Guanylyl_Cyclase_3/4"/>
</dbReference>
<sequence length="608" mass="67268">MTSLRDTGITERFGGLMFELIAQGPGADNRWRVEIKTNHPMELGREAHPLKADWDSQISRRHAIITLTEEDLLVERLAAARNPVFFGGTERDSFRLKPGEHFVIGSTTFMLTNEVALPTLDVPNPVTQRSYTAEFLRSNVEYVDSDRRIKVLNRLPDLISNSGSERELYTRFVNTLMEGIVSATSVAIFRQSDHPDGSRAATEVIHWDRRRLTSGDFSPSERLISQAIKEGQVVEHIWNQTRAGGPEYTMDMDNDWAFVCPLTGTATHGWGIYVTGKNRVSAIAGSDSASSSGELDLQGDIKFCELIGSTLQNLLEAQRLERRQSSLRSFFSPVVLEAFSDHDPEDVLTPKECEVSVLFCDLRGFSKASEQMAGDLLELLSRVSNSLGIMTHSILEHGGVIGDFHGDAAMGFWGWPLDQSDRAIRAIDASMQIKKEFARINSDPDHPLKDFQMGVGIATGPAVAGKIGTSDQVKVTAFGPVVNLASRLEGMTKWFGGSILLDEETVTQVRDQPHHFTLQRLGSFLPFGLRTPSVVHRVVPVDLTDPTILEKYDDALVKFESGRWSEAGETLAGLGDEPCSQFLLQYIRSHADCKPPMGFSGVIELSSK</sequence>
<dbReference type="PROSITE" id="PS50125">
    <property type="entry name" value="GUANYLATE_CYCLASE_2"/>
    <property type="match status" value="1"/>
</dbReference>
<dbReference type="Gene3D" id="2.60.200.20">
    <property type="match status" value="1"/>
</dbReference>
<gene>
    <name evidence="2" type="primary">cyaA_1</name>
    <name evidence="2" type="ORF">MFFC18_10110</name>
</gene>
<dbReference type="Gene3D" id="3.30.70.1230">
    <property type="entry name" value="Nucleotide cyclase"/>
    <property type="match status" value="1"/>
</dbReference>
<dbReference type="SMART" id="SM00044">
    <property type="entry name" value="CYCc"/>
    <property type="match status" value="1"/>
</dbReference>